<protein>
    <submittedName>
        <fullName evidence="1">Uncharacterized protein</fullName>
    </submittedName>
</protein>
<reference evidence="1 2" key="1">
    <citation type="journal article" date="2021" name="Environ. Microbiol.">
        <title>Gene family expansions and transcriptome signatures uncover fungal adaptations to wood decay.</title>
        <authorList>
            <person name="Hage H."/>
            <person name="Miyauchi S."/>
            <person name="Viragh M."/>
            <person name="Drula E."/>
            <person name="Min B."/>
            <person name="Chaduli D."/>
            <person name="Navarro D."/>
            <person name="Favel A."/>
            <person name="Norest M."/>
            <person name="Lesage-Meessen L."/>
            <person name="Balint B."/>
            <person name="Merenyi Z."/>
            <person name="de Eugenio L."/>
            <person name="Morin E."/>
            <person name="Martinez A.T."/>
            <person name="Baldrian P."/>
            <person name="Stursova M."/>
            <person name="Martinez M.J."/>
            <person name="Novotny C."/>
            <person name="Magnuson J.K."/>
            <person name="Spatafora J.W."/>
            <person name="Maurice S."/>
            <person name="Pangilinan J."/>
            <person name="Andreopoulos W."/>
            <person name="LaButti K."/>
            <person name="Hundley H."/>
            <person name="Na H."/>
            <person name="Kuo A."/>
            <person name="Barry K."/>
            <person name="Lipzen A."/>
            <person name="Henrissat B."/>
            <person name="Riley R."/>
            <person name="Ahrendt S."/>
            <person name="Nagy L.G."/>
            <person name="Grigoriev I.V."/>
            <person name="Martin F."/>
            <person name="Rosso M.N."/>
        </authorList>
    </citation>
    <scope>NUCLEOTIDE SEQUENCE [LARGE SCALE GENOMIC DNA]</scope>
    <source>
        <strain evidence="1 2">CIRM-BRFM 1785</strain>
    </source>
</reference>
<dbReference type="EMBL" id="JADCUA010000008">
    <property type="protein sequence ID" value="KAH9837784.1"/>
    <property type="molecule type" value="Genomic_DNA"/>
</dbReference>
<dbReference type="Proteomes" id="UP000814176">
    <property type="component" value="Unassembled WGS sequence"/>
</dbReference>
<evidence type="ECO:0000313" key="1">
    <source>
        <dbReference type="EMBL" id="KAH9837784.1"/>
    </source>
</evidence>
<organism evidence="1 2">
    <name type="scientific">Rhodofomes roseus</name>
    <dbReference type="NCBI Taxonomy" id="34475"/>
    <lineage>
        <taxon>Eukaryota</taxon>
        <taxon>Fungi</taxon>
        <taxon>Dikarya</taxon>
        <taxon>Basidiomycota</taxon>
        <taxon>Agaricomycotina</taxon>
        <taxon>Agaricomycetes</taxon>
        <taxon>Polyporales</taxon>
        <taxon>Rhodofomes</taxon>
    </lineage>
</organism>
<evidence type="ECO:0000313" key="2">
    <source>
        <dbReference type="Proteomes" id="UP000814176"/>
    </source>
</evidence>
<name>A0ABQ8KIK1_9APHY</name>
<dbReference type="RefSeq" id="XP_047779822.1">
    <property type="nucleotide sequence ID" value="XM_047923490.1"/>
</dbReference>
<sequence length="75" mass="8181">MNDTVRAFDMQIKQIAILFTAIIMPFIGGAMGAPMGANDVNIAEELAKRACEISFSYAYCKSDVVDNEALEDDSE</sequence>
<accession>A0ABQ8KIK1</accession>
<comment type="caution">
    <text evidence="1">The sequence shown here is derived from an EMBL/GenBank/DDBJ whole genome shotgun (WGS) entry which is preliminary data.</text>
</comment>
<dbReference type="GeneID" id="72004222"/>
<gene>
    <name evidence="1" type="ORF">C8Q71DRAFT_754469</name>
</gene>
<keyword evidence="2" id="KW-1185">Reference proteome</keyword>
<proteinExistence type="predicted"/>